<dbReference type="PANTHER" id="PTHR23430">
    <property type="entry name" value="HISTONE H2A"/>
    <property type="match status" value="1"/>
</dbReference>
<reference evidence="7 8" key="1">
    <citation type="submission" date="2022-01" db="EMBL/GenBank/DDBJ databases">
        <title>A chromosomal length assembly of Cordylochernes scorpioides.</title>
        <authorList>
            <person name="Zeh D."/>
            <person name="Zeh J."/>
        </authorList>
    </citation>
    <scope>NUCLEOTIDE SEQUENCE [LARGE SCALE GENOMIC DNA]</scope>
    <source>
        <strain evidence="7">IN4F17</strain>
        <tissue evidence="7">Whole Body</tissue>
    </source>
</reference>
<sequence>MYSVGRRTKRWPLCLFFNFLDVVAINSAVIYKAVKQDGGMARKDFIKQLALQLMRDALNMRNQAKILSRDLPVLIQKHAGTSSLEGNYAERVGAGAPVYLAAVLEYLASEVLELAGYAARDKKTRIIPRHLQMAIRNDEELKKLLSGVTIAQGGVLPNIQAVLLLMNVKSRSFQSQNPQFTHNTTVNSRRN</sequence>
<dbReference type="EMBL" id="CP092877">
    <property type="protein sequence ID" value="UYV77813.1"/>
    <property type="molecule type" value="Genomic_DNA"/>
</dbReference>
<dbReference type="SUPFAM" id="SSF47113">
    <property type="entry name" value="Histone-fold"/>
    <property type="match status" value="1"/>
</dbReference>
<gene>
    <name evidence="7" type="ORF">LAZ67_15002415</name>
</gene>
<dbReference type="PRINTS" id="PR00620">
    <property type="entry name" value="HISTONEH2A"/>
</dbReference>
<feature type="transmembrane region" description="Helical" evidence="5">
    <location>
        <begin position="12"/>
        <end position="34"/>
    </location>
</feature>
<proteinExistence type="inferred from homology"/>
<keyword evidence="2 4" id="KW-0158">Chromosome</keyword>
<keyword evidence="5" id="KW-0812">Transmembrane</keyword>
<protein>
    <recommendedName>
        <fullName evidence="4">Histone H2A</fullName>
    </recommendedName>
</protein>
<evidence type="ECO:0000313" key="8">
    <source>
        <dbReference type="Proteomes" id="UP001235939"/>
    </source>
</evidence>
<dbReference type="InterPro" id="IPR032454">
    <property type="entry name" value="Histone_H2A_C"/>
</dbReference>
<keyword evidence="5" id="KW-1133">Transmembrane helix</keyword>
<dbReference type="Gene3D" id="1.10.20.10">
    <property type="entry name" value="Histone, subunit A"/>
    <property type="match status" value="1"/>
</dbReference>
<comment type="similarity">
    <text evidence="4">Belongs to the histone H2A family.</text>
</comment>
<name>A0ABY6L9U4_9ARAC</name>
<dbReference type="Proteomes" id="UP001235939">
    <property type="component" value="Chromosome 15"/>
</dbReference>
<keyword evidence="8" id="KW-1185">Reference proteome</keyword>
<evidence type="ECO:0000256" key="5">
    <source>
        <dbReference type="SAM" id="Phobius"/>
    </source>
</evidence>
<evidence type="ECO:0000313" key="7">
    <source>
        <dbReference type="EMBL" id="UYV77813.1"/>
    </source>
</evidence>
<keyword evidence="3 4" id="KW-0544">Nucleosome core</keyword>
<evidence type="ECO:0000256" key="4">
    <source>
        <dbReference type="RuleBase" id="RU003767"/>
    </source>
</evidence>
<comment type="subunit">
    <text evidence="4">The nucleosome is a histone octamer containing two molecules each of H2A, H2B, H3 and H4 assembled in one H3-H4 heterotetramer and two H2A-H2B heterodimers. The octamer wraps approximately 147 bp of DNA.</text>
</comment>
<organism evidence="7 8">
    <name type="scientific">Cordylochernes scorpioides</name>
    <dbReference type="NCBI Taxonomy" id="51811"/>
    <lineage>
        <taxon>Eukaryota</taxon>
        <taxon>Metazoa</taxon>
        <taxon>Ecdysozoa</taxon>
        <taxon>Arthropoda</taxon>
        <taxon>Chelicerata</taxon>
        <taxon>Arachnida</taxon>
        <taxon>Pseudoscorpiones</taxon>
        <taxon>Cheliferoidea</taxon>
        <taxon>Chernetidae</taxon>
        <taxon>Cordylochernes</taxon>
    </lineage>
</organism>
<keyword evidence="4" id="KW-0539">Nucleus</keyword>
<evidence type="ECO:0000256" key="2">
    <source>
        <dbReference type="ARBA" id="ARBA00022454"/>
    </source>
</evidence>
<evidence type="ECO:0000256" key="3">
    <source>
        <dbReference type="ARBA" id="ARBA00023269"/>
    </source>
</evidence>
<feature type="domain" description="Histone H2A C-terminal" evidence="6">
    <location>
        <begin position="139"/>
        <end position="165"/>
    </location>
</feature>
<keyword evidence="5" id="KW-0472">Membrane</keyword>
<comment type="subcellular location">
    <subcellularLocation>
        <location evidence="1">Chromosome</location>
    </subcellularLocation>
    <subcellularLocation>
        <location evidence="4">Nucleus</location>
    </subcellularLocation>
</comment>
<dbReference type="CDD" id="cd00074">
    <property type="entry name" value="HFD_H2A"/>
    <property type="match status" value="1"/>
</dbReference>
<dbReference type="Pfam" id="PF16211">
    <property type="entry name" value="Histone_H2A_C"/>
    <property type="match status" value="1"/>
</dbReference>
<dbReference type="InterPro" id="IPR002119">
    <property type="entry name" value="Histone_H2A"/>
</dbReference>
<dbReference type="SMART" id="SM00414">
    <property type="entry name" value="H2A"/>
    <property type="match status" value="1"/>
</dbReference>
<evidence type="ECO:0000256" key="1">
    <source>
        <dbReference type="ARBA" id="ARBA00004286"/>
    </source>
</evidence>
<accession>A0ABY6L9U4</accession>
<evidence type="ECO:0000259" key="6">
    <source>
        <dbReference type="Pfam" id="PF16211"/>
    </source>
</evidence>
<keyword evidence="4" id="KW-0238">DNA-binding</keyword>
<dbReference type="InterPro" id="IPR009072">
    <property type="entry name" value="Histone-fold"/>
</dbReference>